<feature type="domain" description="Bacteriophage T5 Orf172 DNA-binding" evidence="1">
    <location>
        <begin position="165"/>
        <end position="240"/>
    </location>
</feature>
<evidence type="ECO:0000313" key="5">
    <source>
        <dbReference type="Proteomes" id="UP000321528"/>
    </source>
</evidence>
<dbReference type="OrthoDB" id="792524at2"/>
<dbReference type="EMBL" id="QXFJ01000008">
    <property type="protein sequence ID" value="RIV73756.1"/>
    <property type="molecule type" value="Genomic_DNA"/>
</dbReference>
<evidence type="ECO:0000313" key="2">
    <source>
        <dbReference type="EMBL" id="RIV73756.1"/>
    </source>
</evidence>
<dbReference type="EMBL" id="VNWL01000007">
    <property type="protein sequence ID" value="TXK07439.1"/>
    <property type="molecule type" value="Genomic_DNA"/>
</dbReference>
<proteinExistence type="predicted"/>
<dbReference type="AlphaFoldDB" id="A0A418NBK7"/>
<organism evidence="2 4">
    <name type="scientific">Flagellimonas aequoris</name>
    <dbReference type="NCBI Taxonomy" id="2306997"/>
    <lineage>
        <taxon>Bacteria</taxon>
        <taxon>Pseudomonadati</taxon>
        <taxon>Bacteroidota</taxon>
        <taxon>Flavobacteriia</taxon>
        <taxon>Flavobacteriales</taxon>
        <taxon>Flavobacteriaceae</taxon>
        <taxon>Flagellimonas</taxon>
    </lineage>
</organism>
<comment type="caution">
    <text evidence="2">The sequence shown here is derived from an EMBL/GenBank/DDBJ whole genome shotgun (WGS) entry which is preliminary data.</text>
</comment>
<dbReference type="InterPro" id="IPR018306">
    <property type="entry name" value="Phage_T5_Orf172_DNA-bd"/>
</dbReference>
<keyword evidence="5" id="KW-1185">Reference proteome</keyword>
<reference evidence="3 5" key="2">
    <citation type="submission" date="2019-07" db="EMBL/GenBank/DDBJ databases">
        <title>Draft genome of two Muricauda strains isolated from deep sea.</title>
        <authorList>
            <person name="Sun C."/>
        </authorList>
    </citation>
    <scope>NUCLEOTIDE SEQUENCE [LARGE SCALE GENOMIC DNA]</scope>
    <source>
        <strain evidence="3 5">NH166</strain>
    </source>
</reference>
<protein>
    <submittedName>
        <fullName evidence="2">GIY-YIG nuclease family protein</fullName>
    </submittedName>
</protein>
<name>A0A418NBK7_9FLAO</name>
<dbReference type="RefSeq" id="WP_119638545.1">
    <property type="nucleotide sequence ID" value="NZ_QXFJ01000008.1"/>
</dbReference>
<dbReference type="Pfam" id="PF13455">
    <property type="entry name" value="MUG113"/>
    <property type="match status" value="1"/>
</dbReference>
<accession>A0A418NBK7</accession>
<sequence length="242" mass="28556">MNKEHIISELIRTTSENDGKPLSMDRFREETGIRKEDWYGIFWTKWSDAQIAAGLEPNQFGESAINLDEILLRIVELTRQLGRIPTKPEFQITKRSDSTFPSVVTIRKRLGNKDEIVKAIHDFCLKYNEWDDVLKICNEYIDNIPEEPEIYTPDNSLLSGHVYLLKHGKEYKIGRSTDAAKRYKEIKIQMPFKTEEIHVIETDDTVGIEAYWHKRFAKKRLEGEWFALNNNDIKAFKRRRFM</sequence>
<evidence type="ECO:0000313" key="3">
    <source>
        <dbReference type="EMBL" id="TXK07439.1"/>
    </source>
</evidence>
<dbReference type="SMART" id="SM00974">
    <property type="entry name" value="T5orf172"/>
    <property type="match status" value="1"/>
</dbReference>
<evidence type="ECO:0000259" key="1">
    <source>
        <dbReference type="SMART" id="SM00974"/>
    </source>
</evidence>
<reference evidence="2 4" key="1">
    <citation type="submission" date="2018-08" db="EMBL/GenBank/DDBJ databases">
        <title>Proposal of Muricauda 72 sp.nov. and Muricauda NH166 sp.nov., isolated from seawater.</title>
        <authorList>
            <person name="Cheng H."/>
            <person name="Wu Y.-H."/>
            <person name="Guo L.-L."/>
            <person name="Xu X.-W."/>
        </authorList>
    </citation>
    <scope>NUCLEOTIDE SEQUENCE [LARGE SCALE GENOMIC DNA]</scope>
    <source>
        <strain evidence="2 4">NH166</strain>
    </source>
</reference>
<dbReference type="Proteomes" id="UP000321528">
    <property type="component" value="Unassembled WGS sequence"/>
</dbReference>
<gene>
    <name evidence="2" type="ORF">D2U88_01570</name>
    <name evidence="3" type="ORF">FQ019_01550</name>
</gene>
<dbReference type="Proteomes" id="UP000284189">
    <property type="component" value="Unassembled WGS sequence"/>
</dbReference>
<evidence type="ECO:0000313" key="4">
    <source>
        <dbReference type="Proteomes" id="UP000284189"/>
    </source>
</evidence>